<protein>
    <recommendedName>
        <fullName evidence="5">Glycerophosphoryl diester phosphodiesterase membrane domain-containing protein</fullName>
    </recommendedName>
</protein>
<comment type="caution">
    <text evidence="3">The sequence shown here is derived from an EMBL/GenBank/DDBJ whole genome shotgun (WGS) entry which is preliminary data.</text>
</comment>
<proteinExistence type="predicted"/>
<evidence type="ECO:0000313" key="3">
    <source>
        <dbReference type="EMBL" id="MFC5279018.1"/>
    </source>
</evidence>
<evidence type="ECO:0000313" key="4">
    <source>
        <dbReference type="Proteomes" id="UP001596118"/>
    </source>
</evidence>
<sequence>MSWSAVDAVDDAVEATRRFLFPFSPVRWAKLALLVLLMGGGVQTNVSVPFFPDSEFTTGPGDPVGGPTAGPSGEPLLGPNGLRGDVGLEAVDVTLLVAIAAVIVVVAVAVSIASLSLRLVFYDALRTNEVRLWRPFVDRLRQALGLFVFSTLISLLLAIPVVVAVLTEVDVGWRPADALGSAVAGLPTWGIGVLVALAVLLAVVVLFVLRFTYEFVVPVMVLRDEGVLAGWGRFRPTLRGSWVEFLLYLVVHFFLGVGISVAESFVFLFVGGLVAVFAGVAVLIAGGLLGGLPAVTGTTAGLAVLAVVVVVALLALLILLLPVRLLTRTYLIAYEVSTLGGIDPDLAMLDREIDPNAPGGSGDSDGSGGDDGGGDGGSSRSDDAVDSGGPDGGGSPEGSEGWDESDPWESADEGRDPEDRSDDPFGSDR</sequence>
<feature type="compositionally biased region" description="Gly residues" evidence="1">
    <location>
        <begin position="359"/>
        <end position="377"/>
    </location>
</feature>
<feature type="compositionally biased region" description="Acidic residues" evidence="1">
    <location>
        <begin position="400"/>
        <end position="411"/>
    </location>
</feature>
<feature type="region of interest" description="Disordered" evidence="1">
    <location>
        <begin position="350"/>
        <end position="429"/>
    </location>
</feature>
<reference evidence="3 4" key="1">
    <citation type="journal article" date="2019" name="Int. J. Syst. Evol. Microbiol.">
        <title>The Global Catalogue of Microorganisms (GCM) 10K type strain sequencing project: providing services to taxonomists for standard genome sequencing and annotation.</title>
        <authorList>
            <consortium name="The Broad Institute Genomics Platform"/>
            <consortium name="The Broad Institute Genome Sequencing Center for Infectious Disease"/>
            <person name="Wu L."/>
            <person name="Ma J."/>
        </authorList>
    </citation>
    <scope>NUCLEOTIDE SEQUENCE [LARGE SCALE GENOMIC DNA]</scope>
    <source>
        <strain evidence="3 4">CGMCC 1.12124</strain>
    </source>
</reference>
<name>A0ABD5R205_9EURY</name>
<keyword evidence="2" id="KW-1133">Transmembrane helix</keyword>
<organism evidence="3 4">
    <name type="scientific">Halorubrum rubrum</name>
    <dbReference type="NCBI Taxonomy" id="1126240"/>
    <lineage>
        <taxon>Archaea</taxon>
        <taxon>Methanobacteriati</taxon>
        <taxon>Methanobacteriota</taxon>
        <taxon>Stenosarchaea group</taxon>
        <taxon>Halobacteria</taxon>
        <taxon>Halobacteriales</taxon>
        <taxon>Haloferacaceae</taxon>
        <taxon>Halorubrum</taxon>
    </lineage>
</organism>
<dbReference type="Proteomes" id="UP001596118">
    <property type="component" value="Unassembled WGS sequence"/>
</dbReference>
<keyword evidence="2" id="KW-0812">Transmembrane</keyword>
<feature type="transmembrane region" description="Helical" evidence="2">
    <location>
        <begin position="95"/>
        <end position="122"/>
    </location>
</feature>
<feature type="transmembrane region" description="Helical" evidence="2">
    <location>
        <begin position="242"/>
        <end position="259"/>
    </location>
</feature>
<dbReference type="Pfam" id="PF24400">
    <property type="entry name" value="DUF7544"/>
    <property type="match status" value="1"/>
</dbReference>
<keyword evidence="4" id="KW-1185">Reference proteome</keyword>
<feature type="transmembrane region" description="Helical" evidence="2">
    <location>
        <begin position="301"/>
        <end position="321"/>
    </location>
</feature>
<feature type="compositionally biased region" description="Basic and acidic residues" evidence="1">
    <location>
        <begin position="412"/>
        <end position="429"/>
    </location>
</feature>
<dbReference type="AlphaFoldDB" id="A0ABD5R205"/>
<feature type="transmembrane region" description="Helical" evidence="2">
    <location>
        <begin position="143"/>
        <end position="166"/>
    </location>
</feature>
<evidence type="ECO:0008006" key="5">
    <source>
        <dbReference type="Google" id="ProtNLM"/>
    </source>
</evidence>
<dbReference type="RefSeq" id="WP_256411654.1">
    <property type="nucleotide sequence ID" value="NZ_JANHDM010000005.1"/>
</dbReference>
<keyword evidence="2" id="KW-0472">Membrane</keyword>
<feature type="transmembrane region" description="Helical" evidence="2">
    <location>
        <begin position="186"/>
        <end position="213"/>
    </location>
</feature>
<evidence type="ECO:0000256" key="1">
    <source>
        <dbReference type="SAM" id="MobiDB-lite"/>
    </source>
</evidence>
<feature type="transmembrane region" description="Helical" evidence="2">
    <location>
        <begin position="265"/>
        <end position="289"/>
    </location>
</feature>
<accession>A0ABD5R205</accession>
<feature type="transmembrane region" description="Helical" evidence="2">
    <location>
        <begin position="31"/>
        <end position="51"/>
    </location>
</feature>
<evidence type="ECO:0000256" key="2">
    <source>
        <dbReference type="SAM" id="Phobius"/>
    </source>
</evidence>
<gene>
    <name evidence="3" type="ORF">ACFPM1_09655</name>
</gene>
<dbReference type="EMBL" id="JBHSKY010000008">
    <property type="protein sequence ID" value="MFC5279018.1"/>
    <property type="molecule type" value="Genomic_DNA"/>
</dbReference>
<dbReference type="InterPro" id="IPR055966">
    <property type="entry name" value="DUF7544"/>
</dbReference>